<evidence type="ECO:0000259" key="5">
    <source>
        <dbReference type="Pfam" id="PF01471"/>
    </source>
</evidence>
<feature type="signal peptide" evidence="4">
    <location>
        <begin position="1"/>
        <end position="22"/>
    </location>
</feature>
<dbReference type="Pfam" id="PF01471">
    <property type="entry name" value="PG_binding_1"/>
    <property type="match status" value="1"/>
</dbReference>
<sequence>MRRRTGFLALASVLVAASAAGAAVFVAGGPGTGAEGGSKDLPPATATVTRTDLVRSKTVDGKIDFAGRRAVKSAVGGTVTVAAREGVTVTRGQALYELDDKPVTLLYGPVPAFREMKEGDRGSDVLQLERNLVALGYGEGPRGETLYVDPRYDGATAAAVKRWQKTLNRVPTGKVGKGDVVFQPDRIKVASADAALADQVAPGDPVLTAASTKPVVRVELDQSDASLTAKGTKVEVTLPSGRTEPGRVTGTAEPDASGSPEGAGDPAPGDGITVEVTLDGGKPAAAGEDARATASVRFVSASRKDVLTVPVEAVVALRGENGGYGLQVVSGGTSRMVRVGTGMTADGKIEVRGAGIAEGTRVGTPGQ</sequence>
<dbReference type="Gene3D" id="1.10.101.10">
    <property type="entry name" value="PGBD-like superfamily/PGBD"/>
    <property type="match status" value="1"/>
</dbReference>
<dbReference type="RefSeq" id="WP_055535251.1">
    <property type="nucleotide sequence ID" value="NZ_CP023695.1"/>
</dbReference>
<feature type="compositionally biased region" description="Low complexity" evidence="3">
    <location>
        <begin position="256"/>
        <end position="271"/>
    </location>
</feature>
<dbReference type="InterPro" id="IPR050465">
    <property type="entry name" value="UPF0194_transport"/>
</dbReference>
<dbReference type="InterPro" id="IPR036365">
    <property type="entry name" value="PGBD-like_sf"/>
</dbReference>
<dbReference type="InterPro" id="IPR002477">
    <property type="entry name" value="Peptidoglycan-bd-like"/>
</dbReference>
<comment type="subcellular location">
    <subcellularLocation>
        <location evidence="1">Cell envelope</location>
    </subcellularLocation>
</comment>
<feature type="domain" description="Peptidoglycan binding-like" evidence="5">
    <location>
        <begin position="121"/>
        <end position="177"/>
    </location>
</feature>
<dbReference type="PANTHER" id="PTHR32347">
    <property type="entry name" value="EFFLUX SYSTEM COMPONENT YKNX-RELATED"/>
    <property type="match status" value="1"/>
</dbReference>
<gene>
    <name evidence="6" type="ORF">CP975_19515</name>
</gene>
<keyword evidence="4" id="KW-0732">Signal</keyword>
<evidence type="ECO:0000256" key="4">
    <source>
        <dbReference type="SAM" id="SignalP"/>
    </source>
</evidence>
<keyword evidence="2" id="KW-0175">Coiled coil</keyword>
<dbReference type="PANTHER" id="PTHR32347:SF23">
    <property type="entry name" value="BLL5650 PROTEIN"/>
    <property type="match status" value="1"/>
</dbReference>
<dbReference type="OrthoDB" id="3268648at2"/>
<protein>
    <submittedName>
        <fullName evidence="6">Peptidoglycan-binding protein</fullName>
    </submittedName>
</protein>
<dbReference type="KEGG" id="salw:CP975_19515"/>
<evidence type="ECO:0000256" key="1">
    <source>
        <dbReference type="ARBA" id="ARBA00004196"/>
    </source>
</evidence>
<dbReference type="Gene3D" id="2.40.420.20">
    <property type="match status" value="1"/>
</dbReference>
<keyword evidence="7" id="KW-1185">Reference proteome</keyword>
<dbReference type="GO" id="GO:0030313">
    <property type="term" value="C:cell envelope"/>
    <property type="evidence" value="ECO:0007669"/>
    <property type="project" value="UniProtKB-SubCell"/>
</dbReference>
<evidence type="ECO:0000313" key="6">
    <source>
        <dbReference type="EMBL" id="QEV19393.1"/>
    </source>
</evidence>
<name>A0A5J6HLQ2_STRAD</name>
<accession>A0A5J6HLQ2</accession>
<dbReference type="Proteomes" id="UP000326553">
    <property type="component" value="Chromosome"/>
</dbReference>
<reference evidence="6 7" key="1">
    <citation type="submission" date="2017-09" db="EMBL/GenBank/DDBJ databases">
        <authorList>
            <person name="Lee N."/>
            <person name="Cho B.-K."/>
        </authorList>
    </citation>
    <scope>NUCLEOTIDE SEQUENCE [LARGE SCALE GENOMIC DNA]</scope>
    <source>
        <strain evidence="6 7">ATCC 12461</strain>
    </source>
</reference>
<evidence type="ECO:0000256" key="2">
    <source>
        <dbReference type="ARBA" id="ARBA00023054"/>
    </source>
</evidence>
<organism evidence="6 7">
    <name type="scientific">Streptomyces alboniger</name>
    <dbReference type="NCBI Taxonomy" id="132473"/>
    <lineage>
        <taxon>Bacteria</taxon>
        <taxon>Bacillati</taxon>
        <taxon>Actinomycetota</taxon>
        <taxon>Actinomycetes</taxon>
        <taxon>Kitasatosporales</taxon>
        <taxon>Streptomycetaceae</taxon>
        <taxon>Streptomyces</taxon>
        <taxon>Streptomyces aurantiacus group</taxon>
    </lineage>
</organism>
<evidence type="ECO:0000256" key="3">
    <source>
        <dbReference type="SAM" id="MobiDB-lite"/>
    </source>
</evidence>
<proteinExistence type="predicted"/>
<evidence type="ECO:0000313" key="7">
    <source>
        <dbReference type="Proteomes" id="UP000326553"/>
    </source>
</evidence>
<feature type="region of interest" description="Disordered" evidence="3">
    <location>
        <begin position="230"/>
        <end position="273"/>
    </location>
</feature>
<dbReference type="AlphaFoldDB" id="A0A5J6HLQ2"/>
<dbReference type="EMBL" id="CP023695">
    <property type="protein sequence ID" value="QEV19393.1"/>
    <property type="molecule type" value="Genomic_DNA"/>
</dbReference>
<feature type="chain" id="PRO_5023912784" evidence="4">
    <location>
        <begin position="23"/>
        <end position="367"/>
    </location>
</feature>
<dbReference type="SUPFAM" id="SSF47090">
    <property type="entry name" value="PGBD-like"/>
    <property type="match status" value="1"/>
</dbReference>
<dbReference type="InterPro" id="IPR036366">
    <property type="entry name" value="PGBDSf"/>
</dbReference>